<dbReference type="InterPro" id="IPR013848">
    <property type="entry name" value="Methylthiotransferase_N"/>
</dbReference>
<dbReference type="InterPro" id="IPR058240">
    <property type="entry name" value="rSAM_sf"/>
</dbReference>
<dbReference type="SFLD" id="SFLDG01082">
    <property type="entry name" value="B12-binding_domain_containing"/>
    <property type="match status" value="1"/>
</dbReference>
<keyword evidence="4" id="KW-0949">S-adenosyl-L-methionine</keyword>
<reference evidence="10" key="2">
    <citation type="journal article" date="2021" name="PeerJ">
        <title>Extensive microbial diversity within the chicken gut microbiome revealed by metagenomics and culture.</title>
        <authorList>
            <person name="Gilroy R."/>
            <person name="Ravi A."/>
            <person name="Getino M."/>
            <person name="Pursley I."/>
            <person name="Horton D.L."/>
            <person name="Alikhan N.F."/>
            <person name="Baker D."/>
            <person name="Gharbi K."/>
            <person name="Hall N."/>
            <person name="Watson M."/>
            <person name="Adriaenssens E.M."/>
            <person name="Foster-Nyarko E."/>
            <person name="Jarju S."/>
            <person name="Secka A."/>
            <person name="Antonio M."/>
            <person name="Oren A."/>
            <person name="Chaudhuri R.R."/>
            <person name="La Ragione R."/>
            <person name="Hildebrand F."/>
            <person name="Pallen M.J."/>
        </authorList>
    </citation>
    <scope>NUCLEOTIDE SEQUENCE</scope>
    <source>
        <strain evidence="10">ChiSjej2B20-13462</strain>
    </source>
</reference>
<evidence type="ECO:0000256" key="5">
    <source>
        <dbReference type="ARBA" id="ARBA00022723"/>
    </source>
</evidence>
<dbReference type="PROSITE" id="PS51918">
    <property type="entry name" value="RADICAL_SAM"/>
    <property type="match status" value="1"/>
</dbReference>
<keyword evidence="2" id="KW-0004">4Fe-4S</keyword>
<dbReference type="CDD" id="cd01335">
    <property type="entry name" value="Radical_SAM"/>
    <property type="match status" value="1"/>
</dbReference>
<dbReference type="Gene3D" id="3.40.50.12160">
    <property type="entry name" value="Methylthiotransferase, N-terminal domain"/>
    <property type="match status" value="1"/>
</dbReference>
<evidence type="ECO:0000313" key="11">
    <source>
        <dbReference type="Proteomes" id="UP000886874"/>
    </source>
</evidence>
<sequence>MTFSIVTLGCKVNQYETQAMEQLLTAWGHTEAQAETACDAYIVNTCTVTAVSDKKSRNLIRRLRRQNPAAVVAVCGCYAQVDPEAVEALEADVVAGTGGRIEFLRQVERAVRERTRWCEVDDALHRHTFEVLPAGGMAERTRAMLKVQDGCSNFCTYCIIPYARGPVRSLELETAVAQARDCARAGYRELVVTGIEISSWGRDLPGKPPLSDLVAALCAAVPQCRIRLGSLEPRTVTEAFCQTLSGFENLCPQFHLSLQSGSDTVLRRMHRRYDTARYLESVRLLTQYFPGCAVTTDLIVAFPGETEGEFAESLAFLRTCGLAKVHVFPYSRRAGTPAAKMPGQWGNAVKEERSARAQAVARELEEAYARAMVGKTYPVLFEEMQGEWAVGHAPNYVQVRVAGELPRNAVIPVRITGLLGEAVTGVPAADTP</sequence>
<protein>
    <submittedName>
        <fullName evidence="10">tRNA (N(6)-L-threonylcarbamoyladenosine(37)-C(2))-methylthiotransferase MtaB</fullName>
    </submittedName>
</protein>
<dbReference type="InterPro" id="IPR006467">
    <property type="entry name" value="MiaB-like_bact"/>
</dbReference>
<evidence type="ECO:0000256" key="6">
    <source>
        <dbReference type="ARBA" id="ARBA00023004"/>
    </source>
</evidence>
<feature type="domain" description="Radical SAM core" evidence="9">
    <location>
        <begin position="137"/>
        <end position="367"/>
    </location>
</feature>
<evidence type="ECO:0000259" key="9">
    <source>
        <dbReference type="PROSITE" id="PS51918"/>
    </source>
</evidence>
<gene>
    <name evidence="10" type="primary">mtaB</name>
    <name evidence="10" type="ORF">IAA67_03815</name>
</gene>
<dbReference type="InterPro" id="IPR007197">
    <property type="entry name" value="rSAM"/>
</dbReference>
<dbReference type="InterPro" id="IPR023404">
    <property type="entry name" value="rSAM_horseshoe"/>
</dbReference>
<dbReference type="InterPro" id="IPR005839">
    <property type="entry name" value="Methylthiotransferase"/>
</dbReference>
<accession>A0A9D1CNJ6</accession>
<evidence type="ECO:0000256" key="3">
    <source>
        <dbReference type="ARBA" id="ARBA00022679"/>
    </source>
</evidence>
<proteinExistence type="predicted"/>
<dbReference type="GO" id="GO:0046872">
    <property type="term" value="F:metal ion binding"/>
    <property type="evidence" value="ECO:0007669"/>
    <property type="project" value="UniProtKB-KW"/>
</dbReference>
<comment type="caution">
    <text evidence="10">The sequence shown here is derived from an EMBL/GenBank/DDBJ whole genome shotgun (WGS) entry which is preliminary data.</text>
</comment>
<dbReference type="SFLD" id="SFLDG01061">
    <property type="entry name" value="methylthiotransferase"/>
    <property type="match status" value="1"/>
</dbReference>
<organism evidence="10 11">
    <name type="scientific">Candidatus Avoscillospira stercorigallinarum</name>
    <dbReference type="NCBI Taxonomy" id="2840708"/>
    <lineage>
        <taxon>Bacteria</taxon>
        <taxon>Bacillati</taxon>
        <taxon>Bacillota</taxon>
        <taxon>Clostridia</taxon>
        <taxon>Eubacteriales</taxon>
        <taxon>Oscillospiraceae</taxon>
        <taxon>Oscillospiraceae incertae sedis</taxon>
        <taxon>Candidatus Avoscillospira</taxon>
    </lineage>
</organism>
<dbReference type="NCBIfam" id="TIGR00089">
    <property type="entry name" value="MiaB/RimO family radical SAM methylthiotransferase"/>
    <property type="match status" value="1"/>
</dbReference>
<dbReference type="GO" id="GO:0035598">
    <property type="term" value="F:tRNA (N(6)-L-threonylcarbamoyladenosine(37)-C(2))-methylthiotransferase activity"/>
    <property type="evidence" value="ECO:0007669"/>
    <property type="project" value="TreeGrafter"/>
</dbReference>
<dbReference type="Proteomes" id="UP000886874">
    <property type="component" value="Unassembled WGS sequence"/>
</dbReference>
<name>A0A9D1CNJ6_9FIRM</name>
<dbReference type="SMART" id="SM00729">
    <property type="entry name" value="Elp3"/>
    <property type="match status" value="1"/>
</dbReference>
<dbReference type="Pfam" id="PF04055">
    <property type="entry name" value="Radical_SAM"/>
    <property type="match status" value="1"/>
</dbReference>
<evidence type="ECO:0000313" key="10">
    <source>
        <dbReference type="EMBL" id="HIQ69442.1"/>
    </source>
</evidence>
<dbReference type="InterPro" id="IPR038135">
    <property type="entry name" value="Methylthiotransferase_N_sf"/>
</dbReference>
<evidence type="ECO:0000256" key="4">
    <source>
        <dbReference type="ARBA" id="ARBA00022691"/>
    </source>
</evidence>
<evidence type="ECO:0000256" key="7">
    <source>
        <dbReference type="ARBA" id="ARBA00023014"/>
    </source>
</evidence>
<dbReference type="NCBIfam" id="TIGR01579">
    <property type="entry name" value="MiaB-like-C"/>
    <property type="match status" value="1"/>
</dbReference>
<dbReference type="SFLD" id="SFLDS00029">
    <property type="entry name" value="Radical_SAM"/>
    <property type="match status" value="1"/>
</dbReference>
<reference evidence="10" key="1">
    <citation type="submission" date="2020-10" db="EMBL/GenBank/DDBJ databases">
        <authorList>
            <person name="Gilroy R."/>
        </authorList>
    </citation>
    <scope>NUCLEOTIDE SEQUENCE</scope>
    <source>
        <strain evidence="10">ChiSjej2B20-13462</strain>
    </source>
</reference>
<dbReference type="EMBL" id="DVFN01000057">
    <property type="protein sequence ID" value="HIQ69442.1"/>
    <property type="molecule type" value="Genomic_DNA"/>
</dbReference>
<dbReference type="PROSITE" id="PS01278">
    <property type="entry name" value="MTTASE_RADICAL"/>
    <property type="match status" value="1"/>
</dbReference>
<dbReference type="PANTHER" id="PTHR11918:SF45">
    <property type="entry name" value="THREONYLCARBAMOYLADENOSINE TRNA METHYLTHIOTRANSFERASE"/>
    <property type="match status" value="1"/>
</dbReference>
<evidence type="ECO:0000256" key="1">
    <source>
        <dbReference type="ARBA" id="ARBA00001966"/>
    </source>
</evidence>
<dbReference type="AlphaFoldDB" id="A0A9D1CNJ6"/>
<dbReference type="PROSITE" id="PS51449">
    <property type="entry name" value="MTTASE_N"/>
    <property type="match status" value="1"/>
</dbReference>
<evidence type="ECO:0000256" key="2">
    <source>
        <dbReference type="ARBA" id="ARBA00022485"/>
    </source>
</evidence>
<dbReference type="SUPFAM" id="SSF102114">
    <property type="entry name" value="Radical SAM enzymes"/>
    <property type="match status" value="1"/>
</dbReference>
<keyword evidence="7" id="KW-0411">Iron-sulfur</keyword>
<comment type="cofactor">
    <cofactor evidence="1">
        <name>[4Fe-4S] cluster</name>
        <dbReference type="ChEBI" id="CHEBI:49883"/>
    </cofactor>
</comment>
<dbReference type="InterPro" id="IPR006638">
    <property type="entry name" value="Elp3/MiaA/NifB-like_rSAM"/>
</dbReference>
<dbReference type="Pfam" id="PF00919">
    <property type="entry name" value="UPF0004"/>
    <property type="match status" value="1"/>
</dbReference>
<keyword evidence="5" id="KW-0479">Metal-binding</keyword>
<dbReference type="PANTHER" id="PTHR11918">
    <property type="entry name" value="RADICAL SAM PROTEINS"/>
    <property type="match status" value="1"/>
</dbReference>
<feature type="domain" description="MTTase N-terminal" evidence="8">
    <location>
        <begin position="1"/>
        <end position="112"/>
    </location>
</feature>
<dbReference type="Gene3D" id="3.80.30.20">
    <property type="entry name" value="tm_1862 like domain"/>
    <property type="match status" value="1"/>
</dbReference>
<keyword evidence="6" id="KW-0408">Iron</keyword>
<keyword evidence="3" id="KW-0808">Transferase</keyword>
<dbReference type="GO" id="GO:0051539">
    <property type="term" value="F:4 iron, 4 sulfur cluster binding"/>
    <property type="evidence" value="ECO:0007669"/>
    <property type="project" value="UniProtKB-KW"/>
</dbReference>
<dbReference type="InterPro" id="IPR020612">
    <property type="entry name" value="Methylthiotransferase_CS"/>
</dbReference>
<evidence type="ECO:0000259" key="8">
    <source>
        <dbReference type="PROSITE" id="PS51449"/>
    </source>
</evidence>